<sequence length="108" mass="12036">MKTVDSEKIASCVQECFMLSLDDRLTIDEQKQMNVLGKRLRGHLINLLSATFDDGVKEVEAANKQLQAVNQQLSDTNEVINKVAATVKTVTKLVQTLDNLLTMVARFV</sequence>
<evidence type="ECO:0000313" key="2">
    <source>
        <dbReference type="Proteomes" id="UP000664034"/>
    </source>
</evidence>
<organism evidence="1 2">
    <name type="scientific">Fibrella rubiginis</name>
    <dbReference type="NCBI Taxonomy" id="2817060"/>
    <lineage>
        <taxon>Bacteria</taxon>
        <taxon>Pseudomonadati</taxon>
        <taxon>Bacteroidota</taxon>
        <taxon>Cytophagia</taxon>
        <taxon>Cytophagales</taxon>
        <taxon>Spirosomataceae</taxon>
        <taxon>Fibrella</taxon>
    </lineage>
</organism>
<dbReference type="EMBL" id="JAFMYV010000012">
    <property type="protein sequence ID" value="MBO0939128.1"/>
    <property type="molecule type" value="Genomic_DNA"/>
</dbReference>
<comment type="caution">
    <text evidence="1">The sequence shown here is derived from an EMBL/GenBank/DDBJ whole genome shotgun (WGS) entry which is preliminary data.</text>
</comment>
<proteinExistence type="predicted"/>
<accession>A0A939K6R4</accession>
<protein>
    <submittedName>
        <fullName evidence="1">Uncharacterized protein</fullName>
    </submittedName>
</protein>
<evidence type="ECO:0000313" key="1">
    <source>
        <dbReference type="EMBL" id="MBO0939128.1"/>
    </source>
</evidence>
<gene>
    <name evidence="1" type="ORF">J2I47_21415</name>
</gene>
<keyword evidence="2" id="KW-1185">Reference proteome</keyword>
<reference evidence="1" key="1">
    <citation type="submission" date="2021-03" db="EMBL/GenBank/DDBJ databases">
        <title>Fibrella sp. HMF5335 genome sequencing and assembly.</title>
        <authorList>
            <person name="Kang H."/>
            <person name="Kim H."/>
            <person name="Bae S."/>
            <person name="Joh K."/>
        </authorList>
    </citation>
    <scope>NUCLEOTIDE SEQUENCE</scope>
    <source>
        <strain evidence="1">HMF5335</strain>
    </source>
</reference>
<dbReference type="Proteomes" id="UP000664034">
    <property type="component" value="Unassembled WGS sequence"/>
</dbReference>
<name>A0A939K6R4_9BACT</name>
<dbReference type="RefSeq" id="WP_207366661.1">
    <property type="nucleotide sequence ID" value="NZ_JAFMYV010000012.1"/>
</dbReference>
<dbReference type="AlphaFoldDB" id="A0A939K6R4"/>